<keyword evidence="3" id="KW-1185">Reference proteome</keyword>
<dbReference type="AlphaFoldDB" id="A0A6A5U6S3"/>
<gene>
    <name evidence="2" type="ORF">CC80DRAFT_545124</name>
</gene>
<sequence>MADVAPKSKPARRSKDANPDPRNASISVRDFIYFLPFPVPKGIDMPYTLGLPDKNPLNLPPEGFEPTSTLVLTSTGKTFVDIRIFRPLRPGDPILPTDGGPRERLEWAFSGKAFAQEIPDPFLISRPGGPPPSATPHQWAGPIKSCAWTHWIDSRHHVNTPSHEMPDDSGIMYPLTETKTLEHGSAPNPATGKMQTHEELWSERKIEACWPSKSKWSIVLRLDALDMGVRGVAIRLGRYAQAVLMDGDVATVERWEYKKVVAGAKKGGEGEEEERWEWEKTVRIGDGSLPCPVMLQKESSLVKDGIVQDGDYVWVVEEKVEWEDVERSE</sequence>
<dbReference type="CDD" id="cd11693">
    <property type="entry name" value="HRI1_C_like"/>
    <property type="match status" value="1"/>
</dbReference>
<dbReference type="InterPro" id="IPR043047">
    <property type="entry name" value="Hri1_N_sf"/>
</dbReference>
<dbReference type="Pfam" id="PF16815">
    <property type="entry name" value="HRI1"/>
    <property type="match status" value="1"/>
</dbReference>
<evidence type="ECO:0000313" key="3">
    <source>
        <dbReference type="Proteomes" id="UP000800035"/>
    </source>
</evidence>
<dbReference type="Proteomes" id="UP000800035">
    <property type="component" value="Unassembled WGS sequence"/>
</dbReference>
<feature type="region of interest" description="Disordered" evidence="1">
    <location>
        <begin position="1"/>
        <end position="23"/>
    </location>
</feature>
<evidence type="ECO:0008006" key="4">
    <source>
        <dbReference type="Google" id="ProtNLM"/>
    </source>
</evidence>
<reference evidence="2" key="1">
    <citation type="journal article" date="2020" name="Stud. Mycol.">
        <title>101 Dothideomycetes genomes: a test case for predicting lifestyles and emergence of pathogens.</title>
        <authorList>
            <person name="Haridas S."/>
            <person name="Albert R."/>
            <person name="Binder M."/>
            <person name="Bloem J."/>
            <person name="Labutti K."/>
            <person name="Salamov A."/>
            <person name="Andreopoulos B."/>
            <person name="Baker S."/>
            <person name="Barry K."/>
            <person name="Bills G."/>
            <person name="Bluhm B."/>
            <person name="Cannon C."/>
            <person name="Castanera R."/>
            <person name="Culley D."/>
            <person name="Daum C."/>
            <person name="Ezra D."/>
            <person name="Gonzalez J."/>
            <person name="Henrissat B."/>
            <person name="Kuo A."/>
            <person name="Liang C."/>
            <person name="Lipzen A."/>
            <person name="Lutzoni F."/>
            <person name="Magnuson J."/>
            <person name="Mondo S."/>
            <person name="Nolan M."/>
            <person name="Ohm R."/>
            <person name="Pangilinan J."/>
            <person name="Park H.-J."/>
            <person name="Ramirez L."/>
            <person name="Alfaro M."/>
            <person name="Sun H."/>
            <person name="Tritt A."/>
            <person name="Yoshinaga Y."/>
            <person name="Zwiers L.-H."/>
            <person name="Turgeon B."/>
            <person name="Goodwin S."/>
            <person name="Spatafora J."/>
            <person name="Crous P."/>
            <person name="Grigoriev I."/>
        </authorList>
    </citation>
    <scope>NUCLEOTIDE SEQUENCE</scope>
    <source>
        <strain evidence="2">CBS 675.92</strain>
    </source>
</reference>
<dbReference type="InterPro" id="IPR031818">
    <property type="entry name" value="Hri1"/>
</dbReference>
<dbReference type="EMBL" id="ML976984">
    <property type="protein sequence ID" value="KAF1959679.1"/>
    <property type="molecule type" value="Genomic_DNA"/>
</dbReference>
<evidence type="ECO:0000313" key="2">
    <source>
        <dbReference type="EMBL" id="KAF1959679.1"/>
    </source>
</evidence>
<accession>A0A6A5U6S3</accession>
<proteinExistence type="predicted"/>
<protein>
    <recommendedName>
        <fullName evidence="4">Protein HRI1</fullName>
    </recommendedName>
</protein>
<name>A0A6A5U6S3_9PLEO</name>
<organism evidence="2 3">
    <name type="scientific">Byssothecium circinans</name>
    <dbReference type="NCBI Taxonomy" id="147558"/>
    <lineage>
        <taxon>Eukaryota</taxon>
        <taxon>Fungi</taxon>
        <taxon>Dikarya</taxon>
        <taxon>Ascomycota</taxon>
        <taxon>Pezizomycotina</taxon>
        <taxon>Dothideomycetes</taxon>
        <taxon>Pleosporomycetidae</taxon>
        <taxon>Pleosporales</taxon>
        <taxon>Massarineae</taxon>
        <taxon>Massarinaceae</taxon>
        <taxon>Byssothecium</taxon>
    </lineage>
</organism>
<dbReference type="OrthoDB" id="4045395at2759"/>
<evidence type="ECO:0000256" key="1">
    <source>
        <dbReference type="SAM" id="MobiDB-lite"/>
    </source>
</evidence>
<dbReference type="Gene3D" id="2.40.128.320">
    <property type="entry name" value="Protein HRI1, N-terminal domain"/>
    <property type="match status" value="1"/>
</dbReference>